<protein>
    <submittedName>
        <fullName evidence="3">Serine hydrolase domain-containing protein</fullName>
        <ecNumber evidence="3">3.-.-.-</ecNumber>
    </submittedName>
</protein>
<dbReference type="PANTHER" id="PTHR46825">
    <property type="entry name" value="D-ALANYL-D-ALANINE-CARBOXYPEPTIDASE/ENDOPEPTIDASE AMPH"/>
    <property type="match status" value="1"/>
</dbReference>
<name>A0ABV6RBS9_9MICO</name>
<dbReference type="InterPro" id="IPR001466">
    <property type="entry name" value="Beta-lactam-related"/>
</dbReference>
<dbReference type="Proteomes" id="UP001589793">
    <property type="component" value="Unassembled WGS sequence"/>
</dbReference>
<dbReference type="EMBL" id="JBHLSV010000011">
    <property type="protein sequence ID" value="MFC0674450.1"/>
    <property type="molecule type" value="Genomic_DNA"/>
</dbReference>
<organism evidence="3 4">
    <name type="scientific">Brachybacterium hainanense</name>
    <dbReference type="NCBI Taxonomy" id="1541174"/>
    <lineage>
        <taxon>Bacteria</taxon>
        <taxon>Bacillati</taxon>
        <taxon>Actinomycetota</taxon>
        <taxon>Actinomycetes</taxon>
        <taxon>Micrococcales</taxon>
        <taxon>Dermabacteraceae</taxon>
        <taxon>Brachybacterium</taxon>
    </lineage>
</organism>
<dbReference type="Pfam" id="PF00144">
    <property type="entry name" value="Beta-lactamase"/>
    <property type="match status" value="1"/>
</dbReference>
<reference evidence="3 4" key="1">
    <citation type="submission" date="2024-09" db="EMBL/GenBank/DDBJ databases">
        <authorList>
            <person name="Sun Q."/>
            <person name="Mori K."/>
        </authorList>
    </citation>
    <scope>NUCLEOTIDE SEQUENCE [LARGE SCALE GENOMIC DNA]</scope>
    <source>
        <strain evidence="3 4">CICC 10874</strain>
    </source>
</reference>
<proteinExistence type="predicted"/>
<comment type="caution">
    <text evidence="3">The sequence shown here is derived from an EMBL/GenBank/DDBJ whole genome shotgun (WGS) entry which is preliminary data.</text>
</comment>
<dbReference type="Gene3D" id="3.40.710.10">
    <property type="entry name" value="DD-peptidase/beta-lactamase superfamily"/>
    <property type="match status" value="1"/>
</dbReference>
<accession>A0ABV6RBS9</accession>
<evidence type="ECO:0000256" key="1">
    <source>
        <dbReference type="SAM" id="MobiDB-lite"/>
    </source>
</evidence>
<dbReference type="PANTHER" id="PTHR46825:SF7">
    <property type="entry name" value="D-ALANYL-D-ALANINE CARBOXYPEPTIDASE"/>
    <property type="match status" value="1"/>
</dbReference>
<dbReference type="GO" id="GO:0016787">
    <property type="term" value="F:hydrolase activity"/>
    <property type="evidence" value="ECO:0007669"/>
    <property type="project" value="UniProtKB-KW"/>
</dbReference>
<feature type="compositionally biased region" description="Low complexity" evidence="1">
    <location>
        <begin position="1"/>
        <end position="11"/>
    </location>
</feature>
<evidence type="ECO:0000313" key="3">
    <source>
        <dbReference type="EMBL" id="MFC0674450.1"/>
    </source>
</evidence>
<dbReference type="InterPro" id="IPR050491">
    <property type="entry name" value="AmpC-like"/>
</dbReference>
<feature type="region of interest" description="Disordered" evidence="1">
    <location>
        <begin position="1"/>
        <end position="23"/>
    </location>
</feature>
<dbReference type="EC" id="3.-.-.-" evidence="3"/>
<keyword evidence="4" id="KW-1185">Reference proteome</keyword>
<dbReference type="InterPro" id="IPR012338">
    <property type="entry name" value="Beta-lactam/transpept-like"/>
</dbReference>
<sequence length="382" mass="38767">MAADAPDDPITAAPPPGAPVRPPSRRAAITAALAGIGVLGLTAAVAAPRPGWLREAGGDAELGTALAPHLREHRRVAAVLREADGTHRTAGFGADENTAFEIGSLTKTFTGALLMEGAARGELTLGSTVAEVLGTQAEGSPIADVRLDELASHTSGLPRLPAAMTLPSIGANLLRRDPYRGWSPQDVVDAALTAEPSGRGEEAYSNLGVALLGQLLARAAGTTWQELLDARLLAPLRLSASSAPVTAAQLPADAPRGRTAAGLPAQPWAMDGFAPAGGMRSTIADMGRWLESMVSGTNPGAAGLDPISTPAEEGGSSTAVVWVRSPLPDGAGEMIWHNGMTGGFSSFCGWLPETGRGVVLLSDTARSLDELAAGVLTGAVAA</sequence>
<dbReference type="SUPFAM" id="SSF56601">
    <property type="entry name" value="beta-lactamase/transpeptidase-like"/>
    <property type="match status" value="1"/>
</dbReference>
<keyword evidence="3" id="KW-0378">Hydrolase</keyword>
<dbReference type="RefSeq" id="WP_376980556.1">
    <property type="nucleotide sequence ID" value="NZ_JBHLSV010000011.1"/>
</dbReference>
<evidence type="ECO:0000313" key="4">
    <source>
        <dbReference type="Proteomes" id="UP001589793"/>
    </source>
</evidence>
<gene>
    <name evidence="3" type="ORF">ACFFF6_10840</name>
</gene>
<evidence type="ECO:0000259" key="2">
    <source>
        <dbReference type="Pfam" id="PF00144"/>
    </source>
</evidence>
<feature type="domain" description="Beta-lactamase-related" evidence="2">
    <location>
        <begin position="76"/>
        <end position="367"/>
    </location>
</feature>
<feature type="compositionally biased region" description="Pro residues" evidence="1">
    <location>
        <begin position="12"/>
        <end position="22"/>
    </location>
</feature>